<dbReference type="InterPro" id="IPR050327">
    <property type="entry name" value="Proton-linked_MCT"/>
</dbReference>
<keyword evidence="6" id="KW-1185">Reference proteome</keyword>
<dbReference type="GO" id="GO:0016020">
    <property type="term" value="C:membrane"/>
    <property type="evidence" value="ECO:0007669"/>
    <property type="project" value="UniProtKB-SubCell"/>
</dbReference>
<dbReference type="PANTHER" id="PTHR11360">
    <property type="entry name" value="MONOCARBOXYLATE TRANSPORTER"/>
    <property type="match status" value="1"/>
</dbReference>
<feature type="transmembrane region" description="Helical" evidence="3">
    <location>
        <begin position="69"/>
        <end position="96"/>
    </location>
</feature>
<dbReference type="Proteomes" id="UP001154078">
    <property type="component" value="Chromosome 9"/>
</dbReference>
<organism evidence="5 6">
    <name type="scientific">Brassicogethes aeneus</name>
    <name type="common">Rape pollen beetle</name>
    <name type="synonym">Meligethes aeneus</name>
    <dbReference type="NCBI Taxonomy" id="1431903"/>
    <lineage>
        <taxon>Eukaryota</taxon>
        <taxon>Metazoa</taxon>
        <taxon>Ecdysozoa</taxon>
        <taxon>Arthropoda</taxon>
        <taxon>Hexapoda</taxon>
        <taxon>Insecta</taxon>
        <taxon>Pterygota</taxon>
        <taxon>Neoptera</taxon>
        <taxon>Endopterygota</taxon>
        <taxon>Coleoptera</taxon>
        <taxon>Polyphaga</taxon>
        <taxon>Cucujiformia</taxon>
        <taxon>Nitidulidae</taxon>
        <taxon>Meligethinae</taxon>
        <taxon>Brassicogethes</taxon>
    </lineage>
</organism>
<feature type="transmembrane region" description="Helical" evidence="3">
    <location>
        <begin position="567"/>
        <end position="587"/>
    </location>
</feature>
<dbReference type="OrthoDB" id="410267at2759"/>
<evidence type="ECO:0000259" key="4">
    <source>
        <dbReference type="PROSITE" id="PS50850"/>
    </source>
</evidence>
<feature type="transmembrane region" description="Helical" evidence="3">
    <location>
        <begin position="196"/>
        <end position="220"/>
    </location>
</feature>
<protein>
    <recommendedName>
        <fullName evidence="4">Major facilitator superfamily (MFS) profile domain-containing protein</fullName>
    </recommendedName>
</protein>
<dbReference type="Gene3D" id="1.20.1250.20">
    <property type="entry name" value="MFS general substrate transporter like domains"/>
    <property type="match status" value="2"/>
</dbReference>
<keyword evidence="3" id="KW-0812">Transmembrane</keyword>
<evidence type="ECO:0000256" key="2">
    <source>
        <dbReference type="SAM" id="MobiDB-lite"/>
    </source>
</evidence>
<dbReference type="InterPro" id="IPR011701">
    <property type="entry name" value="MFS"/>
</dbReference>
<gene>
    <name evidence="5" type="ORF">MELIAE_LOCUS13304</name>
</gene>
<dbReference type="InterPro" id="IPR020846">
    <property type="entry name" value="MFS_dom"/>
</dbReference>
<feature type="transmembrane region" description="Helical" evidence="3">
    <location>
        <begin position="599"/>
        <end position="617"/>
    </location>
</feature>
<evidence type="ECO:0000256" key="3">
    <source>
        <dbReference type="SAM" id="Phobius"/>
    </source>
</evidence>
<evidence type="ECO:0000256" key="1">
    <source>
        <dbReference type="ARBA" id="ARBA00004141"/>
    </source>
</evidence>
<reference evidence="5" key="1">
    <citation type="submission" date="2021-12" db="EMBL/GenBank/DDBJ databases">
        <authorList>
            <person name="King R."/>
        </authorList>
    </citation>
    <scope>NUCLEOTIDE SEQUENCE</scope>
</reference>
<keyword evidence="3" id="KW-1133">Transmembrane helix</keyword>
<dbReference type="EMBL" id="OV121140">
    <property type="protein sequence ID" value="CAH0564856.1"/>
    <property type="molecule type" value="Genomic_DNA"/>
</dbReference>
<dbReference type="InterPro" id="IPR036259">
    <property type="entry name" value="MFS_trans_sf"/>
</dbReference>
<comment type="subcellular location">
    <subcellularLocation>
        <location evidence="1">Membrane</location>
        <topology evidence="1">Multi-pass membrane protein</topology>
    </subcellularLocation>
</comment>
<feature type="region of interest" description="Disordered" evidence="2">
    <location>
        <begin position="40"/>
        <end position="64"/>
    </location>
</feature>
<feature type="compositionally biased region" description="Polar residues" evidence="2">
    <location>
        <begin position="9"/>
        <end position="21"/>
    </location>
</feature>
<name>A0A9P0FR65_BRAAE</name>
<sequence>MENKAPLESLSNIAPSLESSPSRKLYEEALTLPIVDEGEKSEVKFDMSSSSSDDDDEDHQNPKIPDGGWGWMIVFASLILSMIADGISLSFGLLYVEFLHEFGSSKSTTSWIGSLFMAVPLVTGPIMSAFVDKYGCRSMTIIGGLISAIGFIVSSRMNSIGIMYLTFGTLSGLGLGLCYVTAVVSIAFWFDKKRTLAVGLGAAGTGIGTFVFSPLTTYLIKEYGWRGTTLLLSGSFLNICVCGALMRDPDWIIQQNKTNERSLKSGKSSKTSLVSISSNFQNVVDINEIKEILKSGKDAEYLLQSLETSLKDSTSVVLRKTHQSVVNLPTFIKENEKVPVEVLEQLSSNKKLYNIILENYPSLLLCRSTSDRGLDKIAENVSMILDRVPVTFSMKLKKAEKEKPKAPIHQYSLPEETLALEVEEPLLEKPQKVQNSPPKRNHSFPWFKNQPTAPTGHQSYFKNIKFHRQSLVHRGAIFNNQKYRLRASSCPNIYKVSMAHIPKEREEKWYSEFVDLVKGMLDFSLFLELHFFLLSLSTIIFFVWFIVPYFYLAEHMLRYRYTEEEASLTMSVIGITSTIGMVSLGWAGDQPWMSITKTYAVSLILCGFSCAGIMFFTENFVLLLVNAGLFGLFLSSSFSFTPGILVELVPLDRFTIAYGLQLLCMGIGNLLGPPYAGHLFDVSGSWALSFYQAAIWIVVSGVLVGIIPYTKNRKIIGKGPVEKELVS</sequence>
<keyword evidence="3" id="KW-0472">Membrane</keyword>
<feature type="region of interest" description="Disordered" evidence="2">
    <location>
        <begin position="1"/>
        <end position="21"/>
    </location>
</feature>
<feature type="transmembrane region" description="Helical" evidence="3">
    <location>
        <begin position="688"/>
        <end position="709"/>
    </location>
</feature>
<dbReference type="SUPFAM" id="SSF103473">
    <property type="entry name" value="MFS general substrate transporter"/>
    <property type="match status" value="1"/>
</dbReference>
<proteinExistence type="predicted"/>
<dbReference type="PANTHER" id="PTHR11360:SF111">
    <property type="entry name" value="CHASKI, ISOFORM A"/>
    <property type="match status" value="1"/>
</dbReference>
<feature type="transmembrane region" description="Helical" evidence="3">
    <location>
        <begin position="137"/>
        <end position="155"/>
    </location>
</feature>
<accession>A0A9P0FR65</accession>
<feature type="transmembrane region" description="Helical" evidence="3">
    <location>
        <begin position="108"/>
        <end position="131"/>
    </location>
</feature>
<dbReference type="GO" id="GO:0008028">
    <property type="term" value="F:monocarboxylic acid transmembrane transporter activity"/>
    <property type="evidence" value="ECO:0007669"/>
    <property type="project" value="TreeGrafter"/>
</dbReference>
<evidence type="ECO:0000313" key="5">
    <source>
        <dbReference type="EMBL" id="CAH0564856.1"/>
    </source>
</evidence>
<feature type="transmembrane region" description="Helical" evidence="3">
    <location>
        <begin position="162"/>
        <end position="190"/>
    </location>
</feature>
<dbReference type="PROSITE" id="PS50850">
    <property type="entry name" value="MFS"/>
    <property type="match status" value="1"/>
</dbReference>
<dbReference type="AlphaFoldDB" id="A0A9P0FR65"/>
<feature type="transmembrane region" description="Helical" evidence="3">
    <location>
        <begin position="623"/>
        <end position="646"/>
    </location>
</feature>
<feature type="transmembrane region" description="Helical" evidence="3">
    <location>
        <begin position="525"/>
        <end position="547"/>
    </location>
</feature>
<dbReference type="Pfam" id="PF07690">
    <property type="entry name" value="MFS_1"/>
    <property type="match status" value="2"/>
</dbReference>
<evidence type="ECO:0000313" key="6">
    <source>
        <dbReference type="Proteomes" id="UP001154078"/>
    </source>
</evidence>
<feature type="transmembrane region" description="Helical" evidence="3">
    <location>
        <begin position="658"/>
        <end position="676"/>
    </location>
</feature>
<feature type="domain" description="Major facilitator superfamily (MFS) profile" evidence="4">
    <location>
        <begin position="523"/>
        <end position="727"/>
    </location>
</feature>